<name>A0A5B8W7Y8_9SPHI</name>
<accession>A0A5B8W7Y8</accession>
<dbReference type="CDD" id="cd05233">
    <property type="entry name" value="SDR_c"/>
    <property type="match status" value="1"/>
</dbReference>
<evidence type="ECO:0000256" key="3">
    <source>
        <dbReference type="ARBA" id="ARBA00023002"/>
    </source>
</evidence>
<sequence length="251" mass="26349">MSNLTNKVAVVTGGNSGIGYATAKELAAKGAQVVITGRNAAAVSKAAEELGVTGIVSDQAKLDQIDNFVAQVKAQFGKVDILFLNAGVALFSPMEVATEEHYDTMMNLNVKGVYFTVQKFLPILNDGGSIIFNASVNASLGAPDSSVYAASKAALLSFTKVFARELASRKIRVNSVSPGPVETPLYGKLGLTEEQVSGFGSVLSQRILLNRFGQSEEIANAVRFLASDDASFITGTELVVDGGLTVNAIMY</sequence>
<dbReference type="EMBL" id="CP042437">
    <property type="protein sequence ID" value="QEC79801.1"/>
    <property type="molecule type" value="Genomic_DNA"/>
</dbReference>
<dbReference type="InterPro" id="IPR020904">
    <property type="entry name" value="Sc_DH/Rdtase_CS"/>
</dbReference>
<evidence type="ECO:0000313" key="6">
    <source>
        <dbReference type="Proteomes" id="UP000321362"/>
    </source>
</evidence>
<dbReference type="KEGG" id="mgk:FSB76_29015"/>
<dbReference type="SUPFAM" id="SSF51735">
    <property type="entry name" value="NAD(P)-binding Rossmann-fold domains"/>
    <property type="match status" value="1"/>
</dbReference>
<dbReference type="PRINTS" id="PR00080">
    <property type="entry name" value="SDRFAMILY"/>
</dbReference>
<reference evidence="5 6" key="1">
    <citation type="journal article" date="2013" name="J. Microbiol.">
        <title>Mucilaginibacter ginsenosidivorax sp. nov., with ginsenoside converting activity isolated from sediment.</title>
        <authorList>
            <person name="Kim J.K."/>
            <person name="Choi T.E."/>
            <person name="Liu Q.M."/>
            <person name="Park H.Y."/>
            <person name="Yi T.H."/>
            <person name="Yoon M.H."/>
            <person name="Kim S.C."/>
            <person name="Im W.T."/>
        </authorList>
    </citation>
    <scope>NUCLEOTIDE SEQUENCE [LARGE SCALE GENOMIC DNA]</scope>
    <source>
        <strain evidence="5 6">KHI28</strain>
    </source>
</reference>
<evidence type="ECO:0000256" key="1">
    <source>
        <dbReference type="ARBA" id="ARBA00006484"/>
    </source>
</evidence>
<gene>
    <name evidence="5" type="ORF">FSB76_29015</name>
</gene>
<proteinExistence type="inferred from homology"/>
<dbReference type="InterPro" id="IPR036291">
    <property type="entry name" value="NAD(P)-bd_dom_sf"/>
</dbReference>
<protein>
    <submittedName>
        <fullName evidence="5">SDR family oxidoreductase</fullName>
    </submittedName>
</protein>
<keyword evidence="6" id="KW-1185">Reference proteome</keyword>
<dbReference type="InterPro" id="IPR002347">
    <property type="entry name" value="SDR_fam"/>
</dbReference>
<keyword evidence="3" id="KW-0560">Oxidoreductase</keyword>
<dbReference type="NCBIfam" id="NF005559">
    <property type="entry name" value="PRK07231.1"/>
    <property type="match status" value="1"/>
</dbReference>
<dbReference type="Proteomes" id="UP000321362">
    <property type="component" value="Chromosome"/>
</dbReference>
<dbReference type="FunFam" id="3.40.50.720:FF:000084">
    <property type="entry name" value="Short-chain dehydrogenase reductase"/>
    <property type="match status" value="1"/>
</dbReference>
<dbReference type="PROSITE" id="PS00061">
    <property type="entry name" value="ADH_SHORT"/>
    <property type="match status" value="1"/>
</dbReference>
<dbReference type="PANTHER" id="PTHR43943:SF17">
    <property type="entry name" value="3-PHENYLPROPIONATE-DIHYDRODIOL_CINNAMIC ACID-DIHYDRODIOL DEHYDROGENASE"/>
    <property type="match status" value="1"/>
</dbReference>
<evidence type="ECO:0000256" key="2">
    <source>
        <dbReference type="ARBA" id="ARBA00022797"/>
    </source>
</evidence>
<dbReference type="GO" id="GO:0016491">
    <property type="term" value="F:oxidoreductase activity"/>
    <property type="evidence" value="ECO:0007669"/>
    <property type="project" value="UniProtKB-KW"/>
</dbReference>
<organism evidence="5 6">
    <name type="scientific">Mucilaginibacter ginsenosidivorax</name>
    <dbReference type="NCBI Taxonomy" id="862126"/>
    <lineage>
        <taxon>Bacteria</taxon>
        <taxon>Pseudomonadati</taxon>
        <taxon>Bacteroidota</taxon>
        <taxon>Sphingobacteriia</taxon>
        <taxon>Sphingobacteriales</taxon>
        <taxon>Sphingobacteriaceae</taxon>
        <taxon>Mucilaginibacter</taxon>
    </lineage>
</organism>
<evidence type="ECO:0000313" key="5">
    <source>
        <dbReference type="EMBL" id="QEC79801.1"/>
    </source>
</evidence>
<dbReference type="PANTHER" id="PTHR43943">
    <property type="entry name" value="DEHYDROGENASE/REDUCTASE (SDR FAMILY) MEMBER 4"/>
    <property type="match status" value="1"/>
</dbReference>
<keyword evidence="2" id="KW-0058">Aromatic hydrocarbons catabolism</keyword>
<dbReference type="Gene3D" id="3.40.50.720">
    <property type="entry name" value="NAD(P)-binding Rossmann-like Domain"/>
    <property type="match status" value="1"/>
</dbReference>
<keyword evidence="4" id="KW-0520">NAD</keyword>
<dbReference type="OrthoDB" id="9803333at2"/>
<comment type="similarity">
    <text evidence="1">Belongs to the short-chain dehydrogenases/reductases (SDR) family.</text>
</comment>
<dbReference type="Pfam" id="PF13561">
    <property type="entry name" value="adh_short_C2"/>
    <property type="match status" value="1"/>
</dbReference>
<dbReference type="PRINTS" id="PR00081">
    <property type="entry name" value="GDHRDH"/>
</dbReference>
<dbReference type="AlphaFoldDB" id="A0A5B8W7Y8"/>
<dbReference type="RefSeq" id="WP_147059740.1">
    <property type="nucleotide sequence ID" value="NZ_CP042437.1"/>
</dbReference>
<evidence type="ECO:0000256" key="4">
    <source>
        <dbReference type="ARBA" id="ARBA00023027"/>
    </source>
</evidence>